<evidence type="ECO:0000313" key="1">
    <source>
        <dbReference type="EMBL" id="OAK51872.1"/>
    </source>
</evidence>
<keyword evidence="2" id="KW-1185">Reference proteome</keyword>
<dbReference type="SUPFAM" id="SSF53254">
    <property type="entry name" value="Phosphoglycerate mutase-like"/>
    <property type="match status" value="1"/>
</dbReference>
<dbReference type="GO" id="GO:0016791">
    <property type="term" value="F:phosphatase activity"/>
    <property type="evidence" value="ECO:0007669"/>
    <property type="project" value="TreeGrafter"/>
</dbReference>
<dbReference type="GO" id="GO:0005737">
    <property type="term" value="C:cytoplasm"/>
    <property type="evidence" value="ECO:0007669"/>
    <property type="project" value="TreeGrafter"/>
</dbReference>
<evidence type="ECO:0000313" key="2">
    <source>
        <dbReference type="Proteomes" id="UP000077519"/>
    </source>
</evidence>
<proteinExistence type="predicted"/>
<dbReference type="GO" id="GO:0016301">
    <property type="term" value="F:kinase activity"/>
    <property type="evidence" value="ECO:0007669"/>
    <property type="project" value="UniProtKB-KW"/>
</dbReference>
<gene>
    <name evidence="1" type="ORF">A3K89_09295</name>
</gene>
<dbReference type="SMART" id="SM00855">
    <property type="entry name" value="PGAM"/>
    <property type="match status" value="1"/>
</dbReference>
<dbReference type="RefSeq" id="WP_068429703.1">
    <property type="nucleotide sequence ID" value="NZ_LVHI01000032.1"/>
</dbReference>
<dbReference type="Gene3D" id="3.40.50.1240">
    <property type="entry name" value="Phosphoglycerate mutase-like"/>
    <property type="match status" value="1"/>
</dbReference>
<keyword evidence="1" id="KW-0418">Kinase</keyword>
<dbReference type="PANTHER" id="PTHR48100:SF1">
    <property type="entry name" value="HISTIDINE PHOSPHATASE FAMILY PROTEIN-RELATED"/>
    <property type="match status" value="1"/>
</dbReference>
<organism evidence="1 2">
    <name type="scientific">Rhodococcoides kyotonense</name>
    <dbReference type="NCBI Taxonomy" id="398843"/>
    <lineage>
        <taxon>Bacteria</taxon>
        <taxon>Bacillati</taxon>
        <taxon>Actinomycetota</taxon>
        <taxon>Actinomycetes</taxon>
        <taxon>Mycobacteriales</taxon>
        <taxon>Nocardiaceae</taxon>
        <taxon>Rhodococcoides</taxon>
    </lineage>
</organism>
<dbReference type="Pfam" id="PF00300">
    <property type="entry name" value="His_Phos_1"/>
    <property type="match status" value="1"/>
</dbReference>
<reference evidence="1 2" key="1">
    <citation type="submission" date="2016-03" db="EMBL/GenBank/DDBJ databases">
        <title>Genome sequence of Rhodococcus kyotonensis KB10.</title>
        <authorList>
            <person name="Jeong H."/>
            <person name="Hong C.E."/>
            <person name="Jo S.H."/>
            <person name="Park J.M."/>
        </authorList>
    </citation>
    <scope>NUCLEOTIDE SEQUENCE [LARGE SCALE GENOMIC DNA]</scope>
    <source>
        <strain evidence="1 2">KB10</strain>
    </source>
</reference>
<dbReference type="InterPro" id="IPR013078">
    <property type="entry name" value="His_Pase_superF_clade-1"/>
</dbReference>
<dbReference type="InterPro" id="IPR029033">
    <property type="entry name" value="His_PPase_superfam"/>
</dbReference>
<name>A0A177Y8M7_9NOCA</name>
<sequence length="198" mass="21766">MQLILVRHALPQRSEVSADPPLDELGHEQAKRVPGALARFPIAKTVASTQLRAVQTGTVLAAELGLSLESDERIAEYDRDFAGYIPIEAARTEFRDAFERIKAGHLPEQVDEAAFRARVLDGIADAVDGVEHSDTVVVFAHGGVVNILLQHILGTPKVLGFPIDYCSITRILYARNGNRSVASVNETQHVWDLLPRNR</sequence>
<dbReference type="InterPro" id="IPR050275">
    <property type="entry name" value="PGM_Phosphatase"/>
</dbReference>
<dbReference type="PANTHER" id="PTHR48100">
    <property type="entry name" value="BROAD-SPECIFICITY PHOSPHATASE YOR283W-RELATED"/>
    <property type="match status" value="1"/>
</dbReference>
<dbReference type="EMBL" id="LVHI01000032">
    <property type="protein sequence ID" value="OAK51872.1"/>
    <property type="molecule type" value="Genomic_DNA"/>
</dbReference>
<protein>
    <submittedName>
        <fullName evidence="1">Phosphoglycerate kinase</fullName>
    </submittedName>
</protein>
<dbReference type="Proteomes" id="UP000077519">
    <property type="component" value="Unassembled WGS sequence"/>
</dbReference>
<comment type="caution">
    <text evidence="1">The sequence shown here is derived from an EMBL/GenBank/DDBJ whole genome shotgun (WGS) entry which is preliminary data.</text>
</comment>
<keyword evidence="1" id="KW-0808">Transferase</keyword>
<dbReference type="CDD" id="cd07067">
    <property type="entry name" value="HP_PGM_like"/>
    <property type="match status" value="1"/>
</dbReference>
<accession>A0A177Y8M7</accession>
<dbReference type="AlphaFoldDB" id="A0A177Y8M7"/>